<dbReference type="EC" id="3.1.21.10" evidence="13 14"/>
<dbReference type="NCBIfam" id="TIGR00228">
    <property type="entry name" value="ruvC"/>
    <property type="match status" value="1"/>
</dbReference>
<dbReference type="PRINTS" id="PR00696">
    <property type="entry name" value="RSOLVASERUVC"/>
</dbReference>
<dbReference type="CDD" id="cd16962">
    <property type="entry name" value="RuvC"/>
    <property type="match status" value="1"/>
</dbReference>
<comment type="function">
    <text evidence="13">The RuvA-RuvB-RuvC complex processes Holliday junction (HJ) DNA during genetic recombination and DNA repair. Endonuclease that resolves HJ intermediates. Cleaves cruciform DNA by making single-stranded nicks across the HJ at symmetrical positions within the homologous arms, yielding a 5'-phosphate and a 3'-hydroxyl group; requires a central core of homology in the junction. The consensus cleavage sequence is 5'-(A/T)TT(C/G)-3'. Cleavage occurs on the 3'-side of the TT dinucleotide at the point of strand exchange. HJ branch migration catalyzed by RuvA-RuvB allows RuvC to scan DNA until it finds its consensus sequence, where it cleaves and resolves the cruciform DNA.</text>
</comment>
<feature type="binding site" evidence="13">
    <location>
        <position position="67"/>
    </location>
    <ligand>
        <name>Mg(2+)</name>
        <dbReference type="ChEBI" id="CHEBI:18420"/>
        <label>2</label>
    </ligand>
</feature>
<evidence type="ECO:0000256" key="5">
    <source>
        <dbReference type="ARBA" id="ARBA00022759"/>
    </source>
</evidence>
<evidence type="ECO:0000256" key="6">
    <source>
        <dbReference type="ARBA" id="ARBA00022763"/>
    </source>
</evidence>
<evidence type="ECO:0000313" key="16">
    <source>
        <dbReference type="Proteomes" id="UP000198943"/>
    </source>
</evidence>
<dbReference type="GO" id="GO:0003677">
    <property type="term" value="F:DNA binding"/>
    <property type="evidence" value="ECO:0007669"/>
    <property type="project" value="UniProtKB-KW"/>
</dbReference>
<dbReference type="FunFam" id="3.30.420.10:FF:000002">
    <property type="entry name" value="Crossover junction endodeoxyribonuclease RuvC"/>
    <property type="match status" value="1"/>
</dbReference>
<proteinExistence type="inferred from homology"/>
<keyword evidence="2 13" id="KW-0963">Cytoplasm</keyword>
<keyword evidence="16" id="KW-1185">Reference proteome</keyword>
<keyword evidence="5 13" id="KW-0255">Endonuclease</keyword>
<feature type="binding site" evidence="13">
    <location>
        <position position="7"/>
    </location>
    <ligand>
        <name>Mg(2+)</name>
        <dbReference type="ChEBI" id="CHEBI:18420"/>
        <label>1</label>
    </ligand>
</feature>
<keyword evidence="4 13" id="KW-0479">Metal-binding</keyword>
<dbReference type="InterPro" id="IPR036397">
    <property type="entry name" value="RNaseH_sf"/>
</dbReference>
<comment type="subunit">
    <text evidence="13">Homodimer which binds Holliday junction (HJ) DNA. The HJ becomes 2-fold symmetrical on binding to RuvC with unstacked arms; it has a different conformation from HJ DNA in complex with RuvA. In the full resolvosome a probable DNA-RuvA(4)-RuvB(12)-RuvC(2) complex forms which resolves the HJ.</text>
</comment>
<dbReference type="Pfam" id="PF02075">
    <property type="entry name" value="RuvC"/>
    <property type="match status" value="1"/>
</dbReference>
<dbReference type="OrthoDB" id="9805499at2"/>
<evidence type="ECO:0000256" key="9">
    <source>
        <dbReference type="ARBA" id="ARBA00023125"/>
    </source>
</evidence>
<keyword evidence="10 13" id="KW-0233">DNA recombination</keyword>
<dbReference type="GO" id="GO:0006310">
    <property type="term" value="P:DNA recombination"/>
    <property type="evidence" value="ECO:0007669"/>
    <property type="project" value="UniProtKB-UniRule"/>
</dbReference>
<comment type="catalytic activity">
    <reaction evidence="12 13">
        <text>Endonucleolytic cleavage at a junction such as a reciprocal single-stranded crossover between two homologous DNA duplexes (Holliday junction).</text>
        <dbReference type="EC" id="3.1.21.10"/>
    </reaction>
</comment>
<evidence type="ECO:0000313" key="15">
    <source>
        <dbReference type="EMBL" id="SDC59677.1"/>
    </source>
</evidence>
<keyword evidence="3 13" id="KW-0540">Nuclease</keyword>
<feature type="binding site" evidence="13">
    <location>
        <position position="140"/>
    </location>
    <ligand>
        <name>Mg(2+)</name>
        <dbReference type="ChEBI" id="CHEBI:18420"/>
        <label>1</label>
    </ligand>
</feature>
<gene>
    <name evidence="13" type="primary">ruvC</name>
    <name evidence="15" type="ORF">SAMN04487864_1113</name>
</gene>
<dbReference type="SUPFAM" id="SSF53098">
    <property type="entry name" value="Ribonuclease H-like"/>
    <property type="match status" value="1"/>
</dbReference>
<evidence type="ECO:0000256" key="10">
    <source>
        <dbReference type="ARBA" id="ARBA00023172"/>
    </source>
</evidence>
<keyword evidence="8 13" id="KW-0460">Magnesium</keyword>
<dbReference type="Gene3D" id="3.30.420.10">
    <property type="entry name" value="Ribonuclease H-like superfamily/Ribonuclease H"/>
    <property type="match status" value="1"/>
</dbReference>
<keyword evidence="9 13" id="KW-0238">DNA-binding</keyword>
<feature type="active site" evidence="13">
    <location>
        <position position="7"/>
    </location>
</feature>
<dbReference type="NCBIfam" id="NF000711">
    <property type="entry name" value="PRK00039.2-1"/>
    <property type="match status" value="1"/>
</dbReference>
<comment type="subcellular location">
    <subcellularLocation>
        <location evidence="13">Cytoplasm</location>
    </subcellularLocation>
</comment>
<feature type="active site" evidence="13">
    <location>
        <position position="140"/>
    </location>
</feature>
<evidence type="ECO:0000256" key="11">
    <source>
        <dbReference type="ARBA" id="ARBA00023204"/>
    </source>
</evidence>
<reference evidence="16" key="1">
    <citation type="submission" date="2016-10" db="EMBL/GenBank/DDBJ databases">
        <authorList>
            <person name="Varghese N."/>
            <person name="Submissions S."/>
        </authorList>
    </citation>
    <scope>NUCLEOTIDE SEQUENCE [LARGE SCALE GENOMIC DNA]</scope>
    <source>
        <strain evidence="16">DSM 11005</strain>
    </source>
</reference>
<protein>
    <recommendedName>
        <fullName evidence="13 14">Crossover junction endodeoxyribonuclease RuvC</fullName>
        <ecNumber evidence="13 14">3.1.21.10</ecNumber>
    </recommendedName>
    <alternativeName>
        <fullName evidence="13">Holliday junction nuclease RuvC</fullName>
    </alternativeName>
    <alternativeName>
        <fullName evidence="13">Holliday junction resolvase RuvC</fullName>
    </alternativeName>
</protein>
<dbReference type="PANTHER" id="PTHR30194">
    <property type="entry name" value="CROSSOVER JUNCTION ENDODEOXYRIBONUCLEASE RUVC"/>
    <property type="match status" value="1"/>
</dbReference>
<evidence type="ECO:0000256" key="8">
    <source>
        <dbReference type="ARBA" id="ARBA00022842"/>
    </source>
</evidence>
<comment type="similarity">
    <text evidence="1 13">Belongs to the RuvC family.</text>
</comment>
<dbReference type="GO" id="GO:0006281">
    <property type="term" value="P:DNA repair"/>
    <property type="evidence" value="ECO:0007669"/>
    <property type="project" value="UniProtKB-UniRule"/>
</dbReference>
<evidence type="ECO:0000256" key="7">
    <source>
        <dbReference type="ARBA" id="ARBA00022801"/>
    </source>
</evidence>
<dbReference type="GO" id="GO:0005737">
    <property type="term" value="C:cytoplasm"/>
    <property type="evidence" value="ECO:0007669"/>
    <property type="project" value="UniProtKB-SubCell"/>
</dbReference>
<comment type="cofactor">
    <cofactor evidence="13">
        <name>Mg(2+)</name>
        <dbReference type="ChEBI" id="CHEBI:18420"/>
    </cofactor>
    <text evidence="13">Binds 2 Mg(2+) ion per subunit.</text>
</comment>
<dbReference type="HAMAP" id="MF_00034">
    <property type="entry name" value="RuvC"/>
    <property type="match status" value="1"/>
</dbReference>
<dbReference type="AlphaFoldDB" id="A0A1G6MWT7"/>
<dbReference type="EMBL" id="FMYW01000011">
    <property type="protein sequence ID" value="SDC59677.1"/>
    <property type="molecule type" value="Genomic_DNA"/>
</dbReference>
<sequence>MLALGIDPGTAICGYGVVEMKGSVMKPLFYGSILTDKDWRPEERLLKIHQDVSDIIGHFQPEFMSIEKLYFNRNVNTAIPVAQARGVVLLAAAEHNLPILEFTPMQIKKSVTGTGGAEKNQIIFMVRRLLGIREEIKPDDTADALAAAICGLNQARVLQLQAKGGARIGEILEKQRNPLSKR</sequence>
<dbReference type="GO" id="GO:0008821">
    <property type="term" value="F:crossover junction DNA endonuclease activity"/>
    <property type="evidence" value="ECO:0007669"/>
    <property type="project" value="UniProtKB-UniRule"/>
</dbReference>
<evidence type="ECO:0000256" key="13">
    <source>
        <dbReference type="HAMAP-Rule" id="MF_00034"/>
    </source>
</evidence>
<dbReference type="InterPro" id="IPR020563">
    <property type="entry name" value="X-over_junc_endoDNase_Mg_BS"/>
</dbReference>
<accession>A0A1G6MWT7</accession>
<evidence type="ECO:0000256" key="2">
    <source>
        <dbReference type="ARBA" id="ARBA00022490"/>
    </source>
</evidence>
<evidence type="ECO:0000256" key="3">
    <source>
        <dbReference type="ARBA" id="ARBA00022722"/>
    </source>
</evidence>
<keyword evidence="11 13" id="KW-0234">DNA repair</keyword>
<dbReference type="GO" id="GO:0048476">
    <property type="term" value="C:Holliday junction resolvase complex"/>
    <property type="evidence" value="ECO:0007669"/>
    <property type="project" value="UniProtKB-UniRule"/>
</dbReference>
<dbReference type="PROSITE" id="PS01321">
    <property type="entry name" value="RUVC"/>
    <property type="match status" value="1"/>
</dbReference>
<dbReference type="InterPro" id="IPR012337">
    <property type="entry name" value="RNaseH-like_sf"/>
</dbReference>
<evidence type="ECO:0000256" key="1">
    <source>
        <dbReference type="ARBA" id="ARBA00009518"/>
    </source>
</evidence>
<evidence type="ECO:0000256" key="4">
    <source>
        <dbReference type="ARBA" id="ARBA00022723"/>
    </source>
</evidence>
<dbReference type="Proteomes" id="UP000198943">
    <property type="component" value="Unassembled WGS sequence"/>
</dbReference>
<dbReference type="PANTHER" id="PTHR30194:SF3">
    <property type="entry name" value="CROSSOVER JUNCTION ENDODEOXYRIBONUCLEASE RUVC"/>
    <property type="match status" value="1"/>
</dbReference>
<feature type="active site" evidence="13">
    <location>
        <position position="67"/>
    </location>
</feature>
<evidence type="ECO:0000256" key="12">
    <source>
        <dbReference type="ARBA" id="ARBA00029354"/>
    </source>
</evidence>
<dbReference type="InterPro" id="IPR002176">
    <property type="entry name" value="X-over_junc_endoDNase_RuvC"/>
</dbReference>
<dbReference type="GO" id="GO:0000287">
    <property type="term" value="F:magnesium ion binding"/>
    <property type="evidence" value="ECO:0007669"/>
    <property type="project" value="UniProtKB-UniRule"/>
</dbReference>
<evidence type="ECO:0000256" key="14">
    <source>
        <dbReference type="NCBIfam" id="TIGR00228"/>
    </source>
</evidence>
<organism evidence="15 16">
    <name type="scientific">Succiniclasticum ruminis</name>
    <dbReference type="NCBI Taxonomy" id="40841"/>
    <lineage>
        <taxon>Bacteria</taxon>
        <taxon>Bacillati</taxon>
        <taxon>Bacillota</taxon>
        <taxon>Negativicutes</taxon>
        <taxon>Acidaminococcales</taxon>
        <taxon>Acidaminococcaceae</taxon>
        <taxon>Succiniclasticum</taxon>
    </lineage>
</organism>
<keyword evidence="7 13" id="KW-0378">Hydrolase</keyword>
<name>A0A1G6MWT7_9FIRM</name>
<dbReference type="RefSeq" id="WP_093730724.1">
    <property type="nucleotide sequence ID" value="NZ_FMYW01000011.1"/>
</dbReference>
<keyword evidence="6 13" id="KW-0227">DNA damage</keyword>